<dbReference type="CDD" id="cd07969">
    <property type="entry name" value="OBF_DNA_ligase_I"/>
    <property type="match status" value="1"/>
</dbReference>
<name>A0A8B6FRL4_MYTGA</name>
<evidence type="ECO:0000313" key="11">
    <source>
        <dbReference type="EMBL" id="VDI54114.1"/>
    </source>
</evidence>
<feature type="compositionally biased region" description="Polar residues" evidence="9">
    <location>
        <begin position="255"/>
        <end position="264"/>
    </location>
</feature>
<evidence type="ECO:0000256" key="8">
    <source>
        <dbReference type="RuleBase" id="RU004196"/>
    </source>
</evidence>
<dbReference type="InterPro" id="IPR016059">
    <property type="entry name" value="DNA_ligase_ATP-dep_CS"/>
</dbReference>
<gene>
    <name evidence="11" type="ORF">MGAL_10B079157</name>
</gene>
<dbReference type="SUPFAM" id="SSF50249">
    <property type="entry name" value="Nucleic acid-binding proteins"/>
    <property type="match status" value="1"/>
</dbReference>
<reference evidence="11" key="1">
    <citation type="submission" date="2018-11" db="EMBL/GenBank/DDBJ databases">
        <authorList>
            <person name="Alioto T."/>
            <person name="Alioto T."/>
        </authorList>
    </citation>
    <scope>NUCLEOTIDE SEQUENCE</scope>
</reference>
<protein>
    <recommendedName>
        <fullName evidence="6">DNA ligase 1</fullName>
    </recommendedName>
    <alternativeName>
        <fullName evidence="7">DNA ligase I</fullName>
    </alternativeName>
</protein>
<organism evidence="11 12">
    <name type="scientific">Mytilus galloprovincialis</name>
    <name type="common">Mediterranean mussel</name>
    <dbReference type="NCBI Taxonomy" id="29158"/>
    <lineage>
        <taxon>Eukaryota</taxon>
        <taxon>Metazoa</taxon>
        <taxon>Spiralia</taxon>
        <taxon>Lophotrochozoa</taxon>
        <taxon>Mollusca</taxon>
        <taxon>Bivalvia</taxon>
        <taxon>Autobranchia</taxon>
        <taxon>Pteriomorphia</taxon>
        <taxon>Mytilida</taxon>
        <taxon>Mytiloidea</taxon>
        <taxon>Mytilidae</taxon>
        <taxon>Mytilinae</taxon>
        <taxon>Mytilus</taxon>
    </lineage>
</organism>
<dbReference type="PANTHER" id="PTHR45674:SF4">
    <property type="entry name" value="DNA LIGASE 1"/>
    <property type="match status" value="1"/>
</dbReference>
<keyword evidence="5" id="KW-0067">ATP-binding</keyword>
<evidence type="ECO:0000256" key="4">
    <source>
        <dbReference type="ARBA" id="ARBA00022741"/>
    </source>
</evidence>
<dbReference type="Proteomes" id="UP000596742">
    <property type="component" value="Unassembled WGS sequence"/>
</dbReference>
<dbReference type="InterPro" id="IPR012340">
    <property type="entry name" value="NA-bd_OB-fold"/>
</dbReference>
<dbReference type="GO" id="GO:0005524">
    <property type="term" value="F:ATP binding"/>
    <property type="evidence" value="ECO:0007669"/>
    <property type="project" value="UniProtKB-KW"/>
</dbReference>
<feature type="region of interest" description="Disordered" evidence="9">
    <location>
        <begin position="239"/>
        <end position="273"/>
    </location>
</feature>
<dbReference type="InterPro" id="IPR000977">
    <property type="entry name" value="DNA_ligase_ATP-dep"/>
</dbReference>
<comment type="caution">
    <text evidence="11">The sequence shown here is derived from an EMBL/GenBank/DDBJ whole genome shotgun (WGS) entry which is preliminary data.</text>
</comment>
<dbReference type="EMBL" id="UYJE01007372">
    <property type="protein sequence ID" value="VDI54114.1"/>
    <property type="molecule type" value="Genomic_DNA"/>
</dbReference>
<dbReference type="NCBIfam" id="TIGR00574">
    <property type="entry name" value="dnl1"/>
    <property type="match status" value="1"/>
</dbReference>
<dbReference type="AlphaFoldDB" id="A0A8B6FRL4"/>
<evidence type="ECO:0000256" key="5">
    <source>
        <dbReference type="ARBA" id="ARBA00022840"/>
    </source>
</evidence>
<keyword evidence="2 11" id="KW-0436">Ligase</keyword>
<feature type="non-terminal residue" evidence="11">
    <location>
        <position position="273"/>
    </location>
</feature>
<dbReference type="PROSITE" id="PS50160">
    <property type="entry name" value="DNA_LIGASE_A3"/>
    <property type="match status" value="1"/>
</dbReference>
<dbReference type="InterPro" id="IPR012309">
    <property type="entry name" value="DNA_ligase_ATP-dep_C"/>
</dbReference>
<proteinExistence type="inferred from homology"/>
<dbReference type="GO" id="GO:0071897">
    <property type="term" value="P:DNA biosynthetic process"/>
    <property type="evidence" value="ECO:0007669"/>
    <property type="project" value="InterPro"/>
</dbReference>
<evidence type="ECO:0000259" key="10">
    <source>
        <dbReference type="PROSITE" id="PS50160"/>
    </source>
</evidence>
<dbReference type="GO" id="GO:1903461">
    <property type="term" value="P:Okazaki fragment processing involved in mitotic DNA replication"/>
    <property type="evidence" value="ECO:0007669"/>
    <property type="project" value="TreeGrafter"/>
</dbReference>
<dbReference type="GO" id="GO:0003910">
    <property type="term" value="F:DNA ligase (ATP) activity"/>
    <property type="evidence" value="ECO:0007669"/>
    <property type="project" value="InterPro"/>
</dbReference>
<dbReference type="Pfam" id="PF01068">
    <property type="entry name" value="DNA_ligase_A_M"/>
    <property type="match status" value="1"/>
</dbReference>
<accession>A0A8B6FRL4</accession>
<dbReference type="FunFam" id="2.40.50.140:FF:000062">
    <property type="entry name" value="DNA ligase"/>
    <property type="match status" value="1"/>
</dbReference>
<dbReference type="GO" id="GO:0006310">
    <property type="term" value="P:DNA recombination"/>
    <property type="evidence" value="ECO:0007669"/>
    <property type="project" value="InterPro"/>
</dbReference>
<dbReference type="GO" id="GO:0005739">
    <property type="term" value="C:mitochondrion"/>
    <property type="evidence" value="ECO:0007669"/>
    <property type="project" value="TreeGrafter"/>
</dbReference>
<evidence type="ECO:0000313" key="12">
    <source>
        <dbReference type="Proteomes" id="UP000596742"/>
    </source>
</evidence>
<dbReference type="Gene3D" id="2.40.50.140">
    <property type="entry name" value="Nucleic acid-binding proteins"/>
    <property type="match status" value="1"/>
</dbReference>
<comment type="similarity">
    <text evidence="1 8">Belongs to the ATP-dependent DNA ligase family.</text>
</comment>
<dbReference type="OrthoDB" id="206088at2759"/>
<dbReference type="Gene3D" id="3.30.470.30">
    <property type="entry name" value="DNA ligase/mRNA capping enzyme"/>
    <property type="match status" value="1"/>
</dbReference>
<sequence>DADASEIKVQVCVYAFDLLYLNGESLVTQPFRRRRELLHQSFEEIEGEFVYAKSKILSDTEEIAEFLDESVKGNCEGLMVKTLDKNATYEIAKRSHNWLKLKKDYLEGVGDTLDVVVIGGYIGTGKRYGGFLLACYDEENEEFQSICISPSIGTGFTDEDLEQHSTFFKEHLIDKPKAYYRYDNSHLPDHWFDAVQVWEIKCADLSISPTHKAASGLVDPEKGISLRFPRFLRIRDDKKTDEATSATQVAEMYKGQSQIQNQTKDAGDEEDFY</sequence>
<keyword evidence="4" id="KW-0547">Nucleotide-binding</keyword>
<dbReference type="Pfam" id="PF04679">
    <property type="entry name" value="DNA_ligase_A_C"/>
    <property type="match status" value="1"/>
</dbReference>
<evidence type="ECO:0000256" key="9">
    <source>
        <dbReference type="SAM" id="MobiDB-lite"/>
    </source>
</evidence>
<keyword evidence="3" id="KW-0235">DNA replication</keyword>
<dbReference type="PANTHER" id="PTHR45674">
    <property type="entry name" value="DNA LIGASE 1/3 FAMILY MEMBER"/>
    <property type="match status" value="1"/>
</dbReference>
<dbReference type="GO" id="GO:0006281">
    <property type="term" value="P:DNA repair"/>
    <property type="evidence" value="ECO:0007669"/>
    <property type="project" value="InterPro"/>
</dbReference>
<dbReference type="InterPro" id="IPR050191">
    <property type="entry name" value="ATP-dep_DNA_ligase"/>
</dbReference>
<evidence type="ECO:0000256" key="3">
    <source>
        <dbReference type="ARBA" id="ARBA00022705"/>
    </source>
</evidence>
<evidence type="ECO:0000256" key="1">
    <source>
        <dbReference type="ARBA" id="ARBA00007572"/>
    </source>
</evidence>
<keyword evidence="12" id="KW-1185">Reference proteome</keyword>
<feature type="domain" description="ATP-dependent DNA ligase family profile" evidence="10">
    <location>
        <begin position="4"/>
        <end position="137"/>
    </location>
</feature>
<dbReference type="InterPro" id="IPR012310">
    <property type="entry name" value="DNA_ligase_ATP-dep_cent"/>
</dbReference>
<dbReference type="PROSITE" id="PS00333">
    <property type="entry name" value="DNA_LIGASE_A2"/>
    <property type="match status" value="1"/>
</dbReference>
<dbReference type="GO" id="GO:0005634">
    <property type="term" value="C:nucleus"/>
    <property type="evidence" value="ECO:0007669"/>
    <property type="project" value="TreeGrafter"/>
</dbReference>
<evidence type="ECO:0000256" key="2">
    <source>
        <dbReference type="ARBA" id="ARBA00022598"/>
    </source>
</evidence>
<evidence type="ECO:0000256" key="6">
    <source>
        <dbReference type="ARBA" id="ARBA00041131"/>
    </source>
</evidence>
<evidence type="ECO:0000256" key="7">
    <source>
        <dbReference type="ARBA" id="ARBA00041666"/>
    </source>
</evidence>
<dbReference type="SUPFAM" id="SSF56091">
    <property type="entry name" value="DNA ligase/mRNA capping enzyme, catalytic domain"/>
    <property type="match status" value="1"/>
</dbReference>